<dbReference type="PANTHER" id="PTHR32432:SF3">
    <property type="entry name" value="ETHANOLAMINE UTILIZATION PROTEIN EUTJ"/>
    <property type="match status" value="1"/>
</dbReference>
<dbReference type="PANTHER" id="PTHR32432">
    <property type="entry name" value="CELL DIVISION PROTEIN FTSA-RELATED"/>
    <property type="match status" value="1"/>
</dbReference>
<sequence>MARTLVGLDIGSSGVRAAEFVPGRRRATVRRHHRVPLAPGVVRNGTVVDGPALTQALRQLWSKGRFSTREVVIGIANSGVLVRQMDLDWMPPADFRKALRYQVQDVLPFSVDEANLDYHLLDDLQVPGEDGEPRRVARILLVAAAREVVDAFVAAARGAGLRTLGVDLLPFALLRARTPALDDADVTEALVDIGADVVSVVVHTGGVPRYVRMIPGVGGDTVTHAVQERYDWTWDDAERTKVYVGLPGHAHLEPSQLATVAPRTDGLDHAAQQVVALAATQLAGEIGTTLDFYRDSAADSGDSPVGRVLLAGSGSLLSGFAEHLAARLDLPVERLDVARTLRTPGRAHVAGLDPAALAVPAGLCAGAAR</sequence>
<keyword evidence="3" id="KW-1185">Reference proteome</keyword>
<dbReference type="SMART" id="SM00842">
    <property type="entry name" value="FtsA"/>
    <property type="match status" value="1"/>
</dbReference>
<protein>
    <submittedName>
        <fullName evidence="2">Type IV pilus assembly protein PilM</fullName>
    </submittedName>
</protein>
<accession>A0ABP4F551</accession>
<dbReference type="Proteomes" id="UP001499979">
    <property type="component" value="Unassembled WGS sequence"/>
</dbReference>
<evidence type="ECO:0000313" key="3">
    <source>
        <dbReference type="Proteomes" id="UP001499979"/>
    </source>
</evidence>
<dbReference type="CDD" id="cd24049">
    <property type="entry name" value="ASKHA_NBD_PilM"/>
    <property type="match status" value="1"/>
</dbReference>
<dbReference type="RefSeq" id="WP_343909240.1">
    <property type="nucleotide sequence ID" value="NZ_BAAAJE010000023.1"/>
</dbReference>
<reference evidence="3" key="1">
    <citation type="journal article" date="2019" name="Int. J. Syst. Evol. Microbiol.">
        <title>The Global Catalogue of Microorganisms (GCM) 10K type strain sequencing project: providing services to taxonomists for standard genome sequencing and annotation.</title>
        <authorList>
            <consortium name="The Broad Institute Genomics Platform"/>
            <consortium name="The Broad Institute Genome Sequencing Center for Infectious Disease"/>
            <person name="Wu L."/>
            <person name="Ma J."/>
        </authorList>
    </citation>
    <scope>NUCLEOTIDE SEQUENCE [LARGE SCALE GENOMIC DNA]</scope>
    <source>
        <strain evidence="3">JCM 11813</strain>
    </source>
</reference>
<feature type="domain" description="SHS2" evidence="1">
    <location>
        <begin position="5"/>
        <end position="177"/>
    </location>
</feature>
<dbReference type="Pfam" id="PF11104">
    <property type="entry name" value="PilM_2"/>
    <property type="match status" value="1"/>
</dbReference>
<dbReference type="InterPro" id="IPR003494">
    <property type="entry name" value="SHS2_FtsA"/>
</dbReference>
<proteinExistence type="predicted"/>
<evidence type="ECO:0000313" key="2">
    <source>
        <dbReference type="EMBL" id="GAA1156735.1"/>
    </source>
</evidence>
<dbReference type="EMBL" id="BAAAJE010000023">
    <property type="protein sequence ID" value="GAA1156735.1"/>
    <property type="molecule type" value="Genomic_DNA"/>
</dbReference>
<gene>
    <name evidence="2" type="primary">pilM</name>
    <name evidence="2" type="ORF">GCM10009606_38440</name>
</gene>
<comment type="caution">
    <text evidence="2">The sequence shown here is derived from an EMBL/GenBank/DDBJ whole genome shotgun (WGS) entry which is preliminary data.</text>
</comment>
<dbReference type="Gene3D" id="3.30.420.40">
    <property type="match status" value="2"/>
</dbReference>
<dbReference type="Gene3D" id="3.30.1490.300">
    <property type="match status" value="1"/>
</dbReference>
<dbReference type="PIRSF" id="PIRSF019169">
    <property type="entry name" value="PilM"/>
    <property type="match status" value="1"/>
</dbReference>
<dbReference type="InterPro" id="IPR005883">
    <property type="entry name" value="PilM"/>
</dbReference>
<organism evidence="2 3">
    <name type="scientific">Nocardioides aquiterrae</name>
    <dbReference type="NCBI Taxonomy" id="203799"/>
    <lineage>
        <taxon>Bacteria</taxon>
        <taxon>Bacillati</taxon>
        <taxon>Actinomycetota</taxon>
        <taxon>Actinomycetes</taxon>
        <taxon>Propionibacteriales</taxon>
        <taxon>Nocardioidaceae</taxon>
        <taxon>Nocardioides</taxon>
    </lineage>
</organism>
<dbReference type="InterPro" id="IPR043129">
    <property type="entry name" value="ATPase_NBD"/>
</dbReference>
<evidence type="ECO:0000259" key="1">
    <source>
        <dbReference type="SMART" id="SM00842"/>
    </source>
</evidence>
<dbReference type="NCBIfam" id="TIGR01175">
    <property type="entry name" value="pilM"/>
    <property type="match status" value="1"/>
</dbReference>
<name>A0ABP4F551_9ACTN</name>
<dbReference type="SUPFAM" id="SSF53067">
    <property type="entry name" value="Actin-like ATPase domain"/>
    <property type="match status" value="2"/>
</dbReference>
<dbReference type="InterPro" id="IPR050696">
    <property type="entry name" value="FtsA/MreB"/>
</dbReference>